<evidence type="ECO:0000313" key="1">
    <source>
        <dbReference type="EMBL" id="SCY05945.1"/>
    </source>
</evidence>
<protein>
    <submittedName>
        <fullName evidence="1">Uncharacterized protein</fullName>
    </submittedName>
</protein>
<dbReference type="AlphaFoldDB" id="A0A1G5CU10"/>
<dbReference type="EMBL" id="FMVF01000003">
    <property type="protein sequence ID" value="SCY05945.1"/>
    <property type="molecule type" value="Genomic_DNA"/>
</dbReference>
<dbReference type="Proteomes" id="UP000199354">
    <property type="component" value="Unassembled WGS sequence"/>
</dbReference>
<gene>
    <name evidence="1" type="ORF">SAMN02927903_00643</name>
</gene>
<proteinExistence type="predicted"/>
<reference evidence="1 2" key="1">
    <citation type="submission" date="2016-10" db="EMBL/GenBank/DDBJ databases">
        <authorList>
            <person name="de Groot N.N."/>
        </authorList>
    </citation>
    <scope>NUCLEOTIDE SEQUENCE [LARGE SCALE GENOMIC DNA]</scope>
    <source>
        <strain evidence="1 2">CGMCC 1.7031</strain>
    </source>
</reference>
<accession>A0A1G5CU10</accession>
<organism evidence="1 2">
    <name type="scientific">Flavobacterium caeni</name>
    <dbReference type="NCBI Taxonomy" id="490189"/>
    <lineage>
        <taxon>Bacteria</taxon>
        <taxon>Pseudomonadati</taxon>
        <taxon>Bacteroidota</taxon>
        <taxon>Flavobacteriia</taxon>
        <taxon>Flavobacteriales</taxon>
        <taxon>Flavobacteriaceae</taxon>
        <taxon>Flavobacterium</taxon>
    </lineage>
</organism>
<evidence type="ECO:0000313" key="2">
    <source>
        <dbReference type="Proteomes" id="UP000199354"/>
    </source>
</evidence>
<sequence>MKRQVPNELINQPDNVPLLRKPLILMMRKLLLLLAFVLFVTGASAQESRMSSGIPEVKAFIASLKATEQTSRAAASTDFSQASSVEDLVFKAHDAQYLSGGVVKTYGSKPRQLFIDATSMGGLNNPSLLKNNVDIVTIRINSASDLNATIDLSQFSSFKSLKYVHIVSTVATSASHLSSKIVNNEERLTVFYSIHTGEGNQ</sequence>
<keyword evidence="2" id="KW-1185">Reference proteome</keyword>
<name>A0A1G5CU10_9FLAO</name>